<dbReference type="AlphaFoldDB" id="A0A7K3NGI9"/>
<dbReference type="NCBIfam" id="TIGR04474">
    <property type="entry name" value="tcm_partner"/>
    <property type="match status" value="1"/>
</dbReference>
<proteinExistence type="predicted"/>
<evidence type="ECO:0000313" key="1">
    <source>
        <dbReference type="EMBL" id="NDY55306.1"/>
    </source>
</evidence>
<name>A0A7K3NGI9_9BACT</name>
<protein>
    <submittedName>
        <fullName evidence="1">Three-Cys-motif partner protein TcmP</fullName>
    </submittedName>
</protein>
<organism evidence="1 2">
    <name type="scientific">Desulfolutivibrio sulfodismutans</name>
    <dbReference type="NCBI Taxonomy" id="63561"/>
    <lineage>
        <taxon>Bacteria</taxon>
        <taxon>Pseudomonadati</taxon>
        <taxon>Thermodesulfobacteriota</taxon>
        <taxon>Desulfovibrionia</taxon>
        <taxon>Desulfovibrionales</taxon>
        <taxon>Desulfovibrionaceae</taxon>
        <taxon>Desulfolutivibrio</taxon>
    </lineage>
</organism>
<sequence>MSRDHHSKPYDEGTLLKLELFENYCKSWLPVFIQLPNVVEINIADFFCGPGEDQNGIPGSPLRIINTINCFRDILRSKNKRICTLFSDIKDSKVNSLMRLIDGMHTECVDIKYECLDFKSCFSKYEPKFSAKHAANLLFIDPTGLIDEIMLKKVLSMPRTDFILFIPAEHMHRFKNTKEFKNKLPGIETINTDSPKKFAGGFCKLIESSYTKDRDYYLAHFGIQKNSGSTHSVVFGSGSPLGIEKFLIECWKFDKDNGEASFSLEGDLIIDNRQFSLPGIVKGAKLRKFQESFRSAVLLNIIRNNKDAYLYAIKSACLPRHAKEVLAQLKKERKIVKVPALSYKKIFHDKCIEDIS</sequence>
<dbReference type="InterPro" id="IPR031009">
    <property type="entry name" value="Tcm_partner"/>
</dbReference>
<dbReference type="EMBL" id="JAAGRQ010000003">
    <property type="protein sequence ID" value="NDY55306.1"/>
    <property type="molecule type" value="Genomic_DNA"/>
</dbReference>
<comment type="caution">
    <text evidence="1">The sequence shown here is derived from an EMBL/GenBank/DDBJ whole genome shotgun (WGS) entry which is preliminary data.</text>
</comment>
<evidence type="ECO:0000313" key="2">
    <source>
        <dbReference type="Proteomes" id="UP000469724"/>
    </source>
</evidence>
<gene>
    <name evidence="1" type="primary">tcmP</name>
    <name evidence="1" type="ORF">G3N56_00915</name>
</gene>
<keyword evidence="2" id="KW-1185">Reference proteome</keyword>
<dbReference type="Proteomes" id="UP000469724">
    <property type="component" value="Unassembled WGS sequence"/>
</dbReference>
<accession>A0A7K3NGI9</accession>
<reference evidence="1 2" key="1">
    <citation type="submission" date="2020-02" db="EMBL/GenBank/DDBJ databases">
        <title>Comparative genomics of sulfur disproportionating microorganisms.</title>
        <authorList>
            <person name="Ward L.M."/>
            <person name="Bertran E."/>
            <person name="Johnston D.T."/>
        </authorList>
    </citation>
    <scope>NUCLEOTIDE SEQUENCE [LARGE SCALE GENOMIC DNA]</scope>
    <source>
        <strain evidence="1 2">DSM 3696</strain>
    </source>
</reference>
<dbReference type="RefSeq" id="WP_163300364.1">
    <property type="nucleotide sequence ID" value="NZ_JAAGRQ010000003.1"/>
</dbReference>